<dbReference type="EMBL" id="DVHB01000062">
    <property type="protein sequence ID" value="HIR39445.1"/>
    <property type="molecule type" value="Genomic_DNA"/>
</dbReference>
<reference evidence="1" key="1">
    <citation type="submission" date="2020-10" db="EMBL/GenBank/DDBJ databases">
        <authorList>
            <person name="Gilroy R."/>
        </authorList>
    </citation>
    <scope>NUCLEOTIDE SEQUENCE</scope>
    <source>
        <strain evidence="1">ChiW25-3613</strain>
    </source>
</reference>
<accession>A0A9D1AG56</accession>
<dbReference type="Proteomes" id="UP000824179">
    <property type="component" value="Unassembled WGS sequence"/>
</dbReference>
<proteinExistence type="predicted"/>
<gene>
    <name evidence="1" type="ORF">IAB90_03585</name>
</gene>
<sequence length="193" mass="21138">MWDKNKPLKLADALCFSARTMQHIIDVDKCVASEKLGTDLCGNYAPFCSVCTKRASDPCSTAYRISERMAMMPAFFDSTEADDAQVIQAVADVDKYLASEGLGVDLCGRYAPFCSVCDKSQPFPCGNAYLRMKDIENFSTKALVAQEGGELTINAPQWDEALTQVLESDAEVAADKVAERRIKIGTARRRISG</sequence>
<name>A0A9D1AG56_9FIRM</name>
<protein>
    <submittedName>
        <fullName evidence="1">Uncharacterized protein</fullName>
    </submittedName>
</protein>
<reference evidence="1" key="2">
    <citation type="journal article" date="2021" name="PeerJ">
        <title>Extensive microbial diversity within the chicken gut microbiome revealed by metagenomics and culture.</title>
        <authorList>
            <person name="Gilroy R."/>
            <person name="Ravi A."/>
            <person name="Getino M."/>
            <person name="Pursley I."/>
            <person name="Horton D.L."/>
            <person name="Alikhan N.F."/>
            <person name="Baker D."/>
            <person name="Gharbi K."/>
            <person name="Hall N."/>
            <person name="Watson M."/>
            <person name="Adriaenssens E.M."/>
            <person name="Foster-Nyarko E."/>
            <person name="Jarju S."/>
            <person name="Secka A."/>
            <person name="Antonio M."/>
            <person name="Oren A."/>
            <person name="Chaudhuri R.R."/>
            <person name="La Ragione R."/>
            <person name="Hildebrand F."/>
            <person name="Pallen M.J."/>
        </authorList>
    </citation>
    <scope>NUCLEOTIDE SEQUENCE</scope>
    <source>
        <strain evidence="1">ChiW25-3613</strain>
    </source>
</reference>
<comment type="caution">
    <text evidence="1">The sequence shown here is derived from an EMBL/GenBank/DDBJ whole genome shotgun (WGS) entry which is preliminary data.</text>
</comment>
<evidence type="ECO:0000313" key="2">
    <source>
        <dbReference type="Proteomes" id="UP000824179"/>
    </source>
</evidence>
<dbReference type="AlphaFoldDB" id="A0A9D1AG56"/>
<evidence type="ECO:0000313" key="1">
    <source>
        <dbReference type="EMBL" id="HIR39445.1"/>
    </source>
</evidence>
<organism evidence="1 2">
    <name type="scientific">Candidatus Coproplasma stercoripullorum</name>
    <dbReference type="NCBI Taxonomy" id="2840751"/>
    <lineage>
        <taxon>Bacteria</taxon>
        <taxon>Bacillati</taxon>
        <taxon>Bacillota</taxon>
        <taxon>Clostridia</taxon>
        <taxon>Eubacteriales</taxon>
        <taxon>Candidatus Coproplasma</taxon>
    </lineage>
</organism>